<comment type="caution">
    <text evidence="1">The sequence shown here is derived from an EMBL/GenBank/DDBJ whole genome shotgun (WGS) entry which is preliminary data.</text>
</comment>
<proteinExistence type="predicted"/>
<reference evidence="1 2" key="1">
    <citation type="submission" date="2019-03" db="EMBL/GenBank/DDBJ databases">
        <title>Sequencing the genomes of 1000 actinobacteria strains.</title>
        <authorList>
            <person name="Klenk H.-P."/>
        </authorList>
    </citation>
    <scope>NUCLEOTIDE SEQUENCE [LARGE SCALE GENOMIC DNA]</scope>
    <source>
        <strain evidence="1 2">DSM 43805</strain>
    </source>
</reference>
<sequence>MTAKPSMGAMRKLTFTFPMLSNPLGAVASCHRSRLDLNKG</sequence>
<accession>A0A4V3C7N5</accession>
<dbReference type="Proteomes" id="UP000294901">
    <property type="component" value="Unassembled WGS sequence"/>
</dbReference>
<protein>
    <submittedName>
        <fullName evidence="1">Uncharacterized protein</fullName>
    </submittedName>
</protein>
<dbReference type="EMBL" id="SNWR01000001">
    <property type="protein sequence ID" value="TDO38318.1"/>
    <property type="molecule type" value="Genomic_DNA"/>
</dbReference>
<name>A0A4V3C7N5_9ACTN</name>
<keyword evidence="2" id="KW-1185">Reference proteome</keyword>
<dbReference type="PROSITE" id="PS51257">
    <property type="entry name" value="PROKAR_LIPOPROTEIN"/>
    <property type="match status" value="1"/>
</dbReference>
<dbReference type="AlphaFoldDB" id="A0A4V3C7N5"/>
<gene>
    <name evidence="1" type="ORF">C8E87_1970</name>
</gene>
<evidence type="ECO:0000313" key="2">
    <source>
        <dbReference type="Proteomes" id="UP000294901"/>
    </source>
</evidence>
<evidence type="ECO:0000313" key="1">
    <source>
        <dbReference type="EMBL" id="TDO38318.1"/>
    </source>
</evidence>
<organism evidence="1 2">
    <name type="scientific">Paractinoplanes brasiliensis</name>
    <dbReference type="NCBI Taxonomy" id="52695"/>
    <lineage>
        <taxon>Bacteria</taxon>
        <taxon>Bacillati</taxon>
        <taxon>Actinomycetota</taxon>
        <taxon>Actinomycetes</taxon>
        <taxon>Micromonosporales</taxon>
        <taxon>Micromonosporaceae</taxon>
        <taxon>Paractinoplanes</taxon>
    </lineage>
</organism>